<evidence type="ECO:0000256" key="5">
    <source>
        <dbReference type="ARBA" id="ARBA00022763"/>
    </source>
</evidence>
<evidence type="ECO:0000256" key="1">
    <source>
        <dbReference type="ARBA" id="ARBA00004123"/>
    </source>
</evidence>
<dbReference type="GO" id="GO:0004527">
    <property type="term" value="F:exonuclease activity"/>
    <property type="evidence" value="ECO:0007669"/>
    <property type="project" value="UniProtKB-KW"/>
</dbReference>
<feature type="compositionally biased region" description="Polar residues" evidence="12">
    <location>
        <begin position="375"/>
        <end position="387"/>
    </location>
</feature>
<evidence type="ECO:0000256" key="7">
    <source>
        <dbReference type="ARBA" id="ARBA00022839"/>
    </source>
</evidence>
<dbReference type="InterPro" id="IPR007268">
    <property type="entry name" value="Rad9/Ddc1"/>
</dbReference>
<comment type="caution">
    <text evidence="13">The sequence shown here is derived from an EMBL/GenBank/DDBJ whole genome shotgun (WGS) entry which is preliminary data.</text>
</comment>
<dbReference type="Pfam" id="PF04139">
    <property type="entry name" value="Rad9"/>
    <property type="match status" value="1"/>
</dbReference>
<dbReference type="AlphaFoldDB" id="A0AAN8WSE7"/>
<dbReference type="GO" id="GO:0031573">
    <property type="term" value="P:mitotic intra-S DNA damage checkpoint signaling"/>
    <property type="evidence" value="ECO:0007669"/>
    <property type="project" value="TreeGrafter"/>
</dbReference>
<dbReference type="PANTHER" id="PTHR15237">
    <property type="entry name" value="DNA REPAIR PROTEIN RAD9"/>
    <property type="match status" value="1"/>
</dbReference>
<dbReference type="PANTHER" id="PTHR15237:SF0">
    <property type="entry name" value="CELL CYCLE CHECKPOINT CONTROL PROTEIN"/>
    <property type="match status" value="1"/>
</dbReference>
<dbReference type="Proteomes" id="UP001381693">
    <property type="component" value="Unassembled WGS sequence"/>
</dbReference>
<feature type="region of interest" description="Disordered" evidence="12">
    <location>
        <begin position="367"/>
        <end position="390"/>
    </location>
</feature>
<evidence type="ECO:0000313" key="14">
    <source>
        <dbReference type="Proteomes" id="UP001381693"/>
    </source>
</evidence>
<feature type="region of interest" description="Disordered" evidence="12">
    <location>
        <begin position="275"/>
        <end position="314"/>
    </location>
</feature>
<evidence type="ECO:0000256" key="11">
    <source>
        <dbReference type="ARBA" id="ARBA00079896"/>
    </source>
</evidence>
<comment type="function">
    <text evidence="9">Component of the 9-1-1 cell-cycle checkpoint response complex that plays a major role in DNA repair. The 9-1-1 complex is recruited to DNA lesion upon damage by the RAD17-replication factor C (RFC) clamp loader complex. Acts then as a sliding clamp platform on DNA for several proteins involved in long-patch base excision repair (LP-BER). The 9-1-1 complex stimulates DNA polymerase beta (POLB) activity by increasing its affinity for the 3'-OH end of the primer-template and stabilizes POLB to those sites where LP-BER proceeds; endonuclease FEN1 cleavage activity on substrates with double, nick, or gap flaps of distinct sequences and lengths; and DNA ligase I (LIG1) on long-patch base excision repair substrates. The 9-1-1 complex is necessary for the recruitment of RHNO1 to sites of double-stranded breaks (DSB) occurring during the S phase. RAD9A possesses 3'-&gt;5' double stranded DNA exonuclease activity.</text>
</comment>
<gene>
    <name evidence="13" type="primary">RAD9B</name>
    <name evidence="13" type="ORF">SK128_002762</name>
</gene>
<feature type="compositionally biased region" description="Polar residues" evidence="12">
    <location>
        <begin position="275"/>
        <end position="286"/>
    </location>
</feature>
<sequence length="472" mass="52006">MKCVIGGPIVKVFGRAIHSLSRVGDELYVEPGPHGVSFRAVSFSKAAFGTYEFSVDYFSQYDSGMTVGQQTGNESVKCKVAIKAMLNVFKNVNQLNRKVEKCKLTLDGEAATFIIQFICRYGVVKTFNLPFIECETLQAVYDKSACTNYILSEPNVLCDVLNNFQADQSEVTLFVTKEQVIFKSYLDDAVDQTKAVSTSVGMKRGEFNEYSIRDEGEVTFCLKELRALLGWSDPCCAAVAFHFIGPGSPIIFVSSDENLNIEAVFVLATLSKPSDSQIPKLTSNEVSPKIKTHNVSSSSEGDFQVRKRKKLSSGEDMQRCPIVLSESNTPGRLREERASATVISTTMEDSSFENNHDKIAVESPSALHPPKTKILNGNTSFSRPSSVSDKRHSDVASAVGEVHNKSGSSRNVFQVRTPEFYEEEPVDAVPGTPPQQNLAHYLFKRCFESTFDPNSIPGSDIIYAADSDEDQS</sequence>
<dbReference type="GO" id="GO:0006281">
    <property type="term" value="P:DNA repair"/>
    <property type="evidence" value="ECO:0007669"/>
    <property type="project" value="TreeGrafter"/>
</dbReference>
<dbReference type="Gene3D" id="3.70.10.10">
    <property type="match status" value="1"/>
</dbReference>
<dbReference type="GO" id="GO:0000076">
    <property type="term" value="P:DNA replication checkpoint signaling"/>
    <property type="evidence" value="ECO:0007669"/>
    <property type="project" value="TreeGrafter"/>
</dbReference>
<reference evidence="13 14" key="1">
    <citation type="submission" date="2023-11" db="EMBL/GenBank/DDBJ databases">
        <title>Halocaridina rubra genome assembly.</title>
        <authorList>
            <person name="Smith C."/>
        </authorList>
    </citation>
    <scope>NUCLEOTIDE SEQUENCE [LARGE SCALE GENOMIC DNA]</scope>
    <source>
        <strain evidence="13">EP-1</strain>
        <tissue evidence="13">Whole</tissue>
    </source>
</reference>
<evidence type="ECO:0000256" key="12">
    <source>
        <dbReference type="SAM" id="MobiDB-lite"/>
    </source>
</evidence>
<keyword evidence="8" id="KW-0539">Nucleus</keyword>
<keyword evidence="4" id="KW-0540">Nuclease</keyword>
<keyword evidence="7" id="KW-0269">Exonuclease</keyword>
<evidence type="ECO:0000256" key="4">
    <source>
        <dbReference type="ARBA" id="ARBA00022722"/>
    </source>
</evidence>
<name>A0AAN8WSE7_HALRR</name>
<dbReference type="GO" id="GO:0071479">
    <property type="term" value="P:cellular response to ionizing radiation"/>
    <property type="evidence" value="ECO:0007669"/>
    <property type="project" value="TreeGrafter"/>
</dbReference>
<evidence type="ECO:0000256" key="9">
    <source>
        <dbReference type="ARBA" id="ARBA00059283"/>
    </source>
</evidence>
<comment type="subcellular location">
    <subcellularLocation>
        <location evidence="1">Nucleus</location>
    </subcellularLocation>
</comment>
<keyword evidence="14" id="KW-1185">Reference proteome</keyword>
<dbReference type="FunFam" id="3.70.10.10:FF:000005">
    <property type="entry name" value="Cell cycle checkpoint control protein"/>
    <property type="match status" value="1"/>
</dbReference>
<comment type="similarity">
    <text evidence="2">Belongs to the rad9 family.</text>
</comment>
<protein>
    <recommendedName>
        <fullName evidence="10">Cell cycle checkpoint control protein RAD9A</fullName>
    </recommendedName>
    <alternativeName>
        <fullName evidence="11">DNA repair exonuclease rad9 homolog A</fullName>
    </alternativeName>
</protein>
<evidence type="ECO:0000256" key="8">
    <source>
        <dbReference type="ARBA" id="ARBA00023242"/>
    </source>
</evidence>
<organism evidence="13 14">
    <name type="scientific">Halocaridina rubra</name>
    <name type="common">Hawaiian red shrimp</name>
    <dbReference type="NCBI Taxonomy" id="373956"/>
    <lineage>
        <taxon>Eukaryota</taxon>
        <taxon>Metazoa</taxon>
        <taxon>Ecdysozoa</taxon>
        <taxon>Arthropoda</taxon>
        <taxon>Crustacea</taxon>
        <taxon>Multicrustacea</taxon>
        <taxon>Malacostraca</taxon>
        <taxon>Eumalacostraca</taxon>
        <taxon>Eucarida</taxon>
        <taxon>Decapoda</taxon>
        <taxon>Pleocyemata</taxon>
        <taxon>Caridea</taxon>
        <taxon>Atyoidea</taxon>
        <taxon>Atyidae</taxon>
        <taxon>Halocaridina</taxon>
    </lineage>
</organism>
<evidence type="ECO:0000313" key="13">
    <source>
        <dbReference type="EMBL" id="KAK7067918.1"/>
    </source>
</evidence>
<dbReference type="EMBL" id="JAXCGZ010017590">
    <property type="protein sequence ID" value="KAK7067918.1"/>
    <property type="molecule type" value="Genomic_DNA"/>
</dbReference>
<evidence type="ECO:0000256" key="2">
    <source>
        <dbReference type="ARBA" id="ARBA00008494"/>
    </source>
</evidence>
<keyword evidence="6 13" id="KW-0378">Hydrolase</keyword>
<evidence type="ECO:0000256" key="10">
    <source>
        <dbReference type="ARBA" id="ARBA00069752"/>
    </source>
</evidence>
<evidence type="ECO:0000256" key="3">
    <source>
        <dbReference type="ARBA" id="ARBA00022553"/>
    </source>
</evidence>
<keyword evidence="3" id="KW-0597">Phosphoprotein</keyword>
<keyword evidence="5" id="KW-0227">DNA damage</keyword>
<accession>A0AAN8WSE7</accession>
<proteinExistence type="inferred from homology"/>
<dbReference type="GO" id="GO:0030896">
    <property type="term" value="C:checkpoint clamp complex"/>
    <property type="evidence" value="ECO:0007669"/>
    <property type="project" value="InterPro"/>
</dbReference>
<evidence type="ECO:0000256" key="6">
    <source>
        <dbReference type="ARBA" id="ARBA00022801"/>
    </source>
</evidence>
<dbReference type="SUPFAM" id="SSF55979">
    <property type="entry name" value="DNA clamp"/>
    <property type="match status" value="1"/>
</dbReference>
<dbReference type="InterPro" id="IPR046938">
    <property type="entry name" value="DNA_clamp_sf"/>
</dbReference>